<dbReference type="Pfam" id="PF00149">
    <property type="entry name" value="Metallophos"/>
    <property type="match status" value="1"/>
</dbReference>
<dbReference type="Proteomes" id="UP000264002">
    <property type="component" value="Unassembled WGS sequence"/>
</dbReference>
<proteinExistence type="predicted"/>
<gene>
    <name evidence="2" type="ORF">DYP60_13280</name>
</gene>
<comment type="caution">
    <text evidence="2">The sequence shown here is derived from an EMBL/GenBank/DDBJ whole genome shotgun (WGS) entry which is preliminary data.</text>
</comment>
<protein>
    <submittedName>
        <fullName evidence="2">Phosphoesterase</fullName>
    </submittedName>
</protein>
<organism evidence="2 3">
    <name type="scientific">Sphaerochaeta halotolerans</name>
    <dbReference type="NCBI Taxonomy" id="2293840"/>
    <lineage>
        <taxon>Bacteria</taxon>
        <taxon>Pseudomonadati</taxon>
        <taxon>Spirochaetota</taxon>
        <taxon>Spirochaetia</taxon>
        <taxon>Spirochaetales</taxon>
        <taxon>Sphaerochaetaceae</taxon>
        <taxon>Sphaerochaeta</taxon>
    </lineage>
</organism>
<dbReference type="GO" id="GO:0016787">
    <property type="term" value="F:hydrolase activity"/>
    <property type="evidence" value="ECO:0007669"/>
    <property type="project" value="InterPro"/>
</dbReference>
<dbReference type="AlphaFoldDB" id="A0A372MEL7"/>
<evidence type="ECO:0000313" key="2">
    <source>
        <dbReference type="EMBL" id="RFU93736.1"/>
    </source>
</evidence>
<accession>A0A372MEL7</accession>
<feature type="domain" description="Calcineurin-like phosphoesterase" evidence="1">
    <location>
        <begin position="6"/>
        <end position="134"/>
    </location>
</feature>
<dbReference type="InterPro" id="IPR029052">
    <property type="entry name" value="Metallo-depent_PP-like"/>
</dbReference>
<reference evidence="3" key="1">
    <citation type="submission" date="2018-08" db="EMBL/GenBank/DDBJ databases">
        <authorList>
            <person name="Grouzdev D.S."/>
            <person name="Krutkina M.S."/>
        </authorList>
    </citation>
    <scope>NUCLEOTIDE SEQUENCE [LARGE SCALE GENOMIC DNA]</scope>
    <source>
        <strain evidence="3">4-11</strain>
    </source>
</reference>
<sequence length="171" mass="19768">MGKRYLLSDTHFCDERILRYESRPFASVQEMDTALIEHWNGIVKSEDTVFVLGDFSAGDEETTKEILSLLQGEKVLVMGNHDQQRTPLQWRTLGFSEVSRWPILYEGFYILSHEPVYICNTMPYANIFGHVHGNPAYKDYSSQSFCVSVERINYTPILFEDIKLAMILETS</sequence>
<reference evidence="2 3" key="2">
    <citation type="submission" date="2018-09" db="EMBL/GenBank/DDBJ databases">
        <title>Genome of Sphaerochaeta halotolerans strain 4-11.</title>
        <authorList>
            <person name="Nazina T.N."/>
            <person name="Sokolova D.S."/>
        </authorList>
    </citation>
    <scope>NUCLEOTIDE SEQUENCE [LARGE SCALE GENOMIC DNA]</scope>
    <source>
        <strain evidence="2 3">4-11</strain>
    </source>
</reference>
<name>A0A372MEL7_9SPIR</name>
<dbReference type="Gene3D" id="3.60.21.10">
    <property type="match status" value="1"/>
</dbReference>
<dbReference type="SUPFAM" id="SSF56300">
    <property type="entry name" value="Metallo-dependent phosphatases"/>
    <property type="match status" value="1"/>
</dbReference>
<dbReference type="RefSeq" id="WP_117331502.1">
    <property type="nucleotide sequence ID" value="NZ_QUWK01000021.1"/>
</dbReference>
<evidence type="ECO:0000259" key="1">
    <source>
        <dbReference type="Pfam" id="PF00149"/>
    </source>
</evidence>
<dbReference type="EMBL" id="QUWK01000021">
    <property type="protein sequence ID" value="RFU93736.1"/>
    <property type="molecule type" value="Genomic_DNA"/>
</dbReference>
<keyword evidence="3" id="KW-1185">Reference proteome</keyword>
<dbReference type="InterPro" id="IPR004843">
    <property type="entry name" value="Calcineurin-like_PHP"/>
</dbReference>
<dbReference type="OrthoDB" id="5380073at2"/>
<evidence type="ECO:0000313" key="3">
    <source>
        <dbReference type="Proteomes" id="UP000264002"/>
    </source>
</evidence>